<sequence>MDKQKKNSLFRKRYIIPAVIVILLIIGRILLPHFLKNSVNRTLDNIPGYTGHVEDIDVALWRGAYVINGLILKKETSETDTPMLDFEKTDISIDWKSLLKGKIVSEIDLHSPKFNYIFKNQQQQDSAADPKTEDWTKALTDLVPIDINRLTVTNGKAGLVELSANPKISLFLEKIELRATNLSNVINEEKALPSHVQATAVSFGDGNVTIHGDLNLLQEIPDMDMEFNLEKARITALNDLARRYAGVDFEEGIFELYSEVAIADGYLKGYLKPMLINTKIISEEEEGGFLEEMWEGFVGVLKFILKNQGTDTLATRAPLEGNLNDVDTGILPTVLNIFKNAWIEAYKGSVDENIEFEDALEEQ</sequence>
<organism evidence="2 3">
    <name type="scientific">Autumnicola patrickiae</name>
    <dbReference type="NCBI Taxonomy" id="3075591"/>
    <lineage>
        <taxon>Bacteria</taxon>
        <taxon>Pseudomonadati</taxon>
        <taxon>Bacteroidota</taxon>
        <taxon>Flavobacteriia</taxon>
        <taxon>Flavobacteriales</taxon>
        <taxon>Flavobacteriaceae</taxon>
        <taxon>Autumnicola</taxon>
    </lineage>
</organism>
<proteinExistence type="predicted"/>
<reference evidence="2 3" key="1">
    <citation type="submission" date="2023-09" db="EMBL/GenBank/DDBJ databases">
        <authorList>
            <person name="Rey-Velasco X."/>
        </authorList>
    </citation>
    <scope>NUCLEOTIDE SEQUENCE [LARGE SCALE GENOMIC DNA]</scope>
    <source>
        <strain evidence="2 3">F188</strain>
    </source>
</reference>
<dbReference type="RefSeq" id="WP_311679728.1">
    <property type="nucleotide sequence ID" value="NZ_JAVRHM010000001.1"/>
</dbReference>
<keyword evidence="3" id="KW-1185">Reference proteome</keyword>
<evidence type="ECO:0000313" key="3">
    <source>
        <dbReference type="Proteomes" id="UP001261624"/>
    </source>
</evidence>
<keyword evidence="1" id="KW-0812">Transmembrane</keyword>
<accession>A0ABU3DX55</accession>
<comment type="caution">
    <text evidence="2">The sequence shown here is derived from an EMBL/GenBank/DDBJ whole genome shotgun (WGS) entry which is preliminary data.</text>
</comment>
<evidence type="ECO:0000256" key="1">
    <source>
        <dbReference type="SAM" id="Phobius"/>
    </source>
</evidence>
<dbReference type="InterPro" id="IPR008023">
    <property type="entry name" value="DUF748"/>
</dbReference>
<dbReference type="Pfam" id="PF05359">
    <property type="entry name" value="DUF748"/>
    <property type="match status" value="1"/>
</dbReference>
<dbReference type="EMBL" id="JAVRHM010000001">
    <property type="protein sequence ID" value="MDT0688309.1"/>
    <property type="molecule type" value="Genomic_DNA"/>
</dbReference>
<protein>
    <submittedName>
        <fullName evidence="2">DUF748 domain-containing protein</fullName>
    </submittedName>
</protein>
<keyword evidence="1" id="KW-0472">Membrane</keyword>
<evidence type="ECO:0000313" key="2">
    <source>
        <dbReference type="EMBL" id="MDT0688309.1"/>
    </source>
</evidence>
<name>A0ABU3DX55_9FLAO</name>
<feature type="transmembrane region" description="Helical" evidence="1">
    <location>
        <begin position="14"/>
        <end position="35"/>
    </location>
</feature>
<gene>
    <name evidence="2" type="ORF">RM549_00815</name>
</gene>
<dbReference type="Proteomes" id="UP001261624">
    <property type="component" value="Unassembled WGS sequence"/>
</dbReference>
<keyword evidence="1" id="KW-1133">Transmembrane helix</keyword>